<sequence>MNKNSWYNSHSFNFRGLTWEFIYIEATASRIIEATKPDGTKIHLKIPIKETTKFAYPLAWLEKWEQSKGKRILLREKAESRTLFEMQLTPSKPPQDETDKTLLGVNGNKQEMQLTPSKPPQNETEKTLLGVNENKEEMQLTLSKLQQDGTDKTLLGVNENKEEVQLTPSKLQQDGTDKTLLGVNENKEEVQLTPSKLQQNETDKTLLGVNGNKEEMQLTPSKCLSCCFCQRISSILLTCLASPKYFTEETAKECERFTSIGQAPKIAETLSEAEGNLPKRPRRRRGTGSGTFITTYANHGKYGKKYPQISYQVEFGGTKRSIYVIAEKIEQIQELDRLGKPISEILEVINSPKARKVLREYKDFMESKKEKN</sequence>
<accession>A0A5A5S7N7</accession>
<evidence type="ECO:0000313" key="2">
    <source>
        <dbReference type="Proteomes" id="UP000324689"/>
    </source>
</evidence>
<dbReference type="EMBL" id="BHVQ01000055">
    <property type="protein sequence ID" value="GCA81442.1"/>
    <property type="molecule type" value="Genomic_DNA"/>
</dbReference>
<comment type="caution">
    <text evidence="1">The sequence shown here is derived from an EMBL/GenBank/DDBJ whole genome shotgun (WGS) entry which is preliminary data.</text>
</comment>
<dbReference type="Proteomes" id="UP000324689">
    <property type="component" value="Unassembled WGS sequence"/>
</dbReference>
<dbReference type="RefSeq" id="WP_149976709.1">
    <property type="nucleotide sequence ID" value="NZ_BHVQ01000055.1"/>
</dbReference>
<protein>
    <submittedName>
        <fullName evidence="1">Uncharacterized protein</fullName>
    </submittedName>
</protein>
<reference evidence="1 2" key="1">
    <citation type="submission" date="2018-09" db="EMBL/GenBank/DDBJ databases">
        <title>Evolutionary history of phycoerythrin pigmentation in the water bloom-forming cyanobacterium Microcystis aeruginosa.</title>
        <authorList>
            <person name="Tanabe Y."/>
            <person name="Tanabe Y."/>
            <person name="Yamaguchi H."/>
        </authorList>
    </citation>
    <scope>NUCLEOTIDE SEQUENCE [LARGE SCALE GENOMIC DNA]</scope>
    <source>
        <strain evidence="1 2">NIES-2521</strain>
    </source>
</reference>
<dbReference type="AlphaFoldDB" id="A0A5A5S7N7"/>
<name>A0A5A5S7N7_MICAE</name>
<gene>
    <name evidence="1" type="ORF">MiTs_03458</name>
</gene>
<organism evidence="1 2">
    <name type="scientific">Microcystis aeruginosa NIES-2521</name>
    <dbReference type="NCBI Taxonomy" id="2303983"/>
    <lineage>
        <taxon>Bacteria</taxon>
        <taxon>Bacillati</taxon>
        <taxon>Cyanobacteriota</taxon>
        <taxon>Cyanophyceae</taxon>
        <taxon>Oscillatoriophycideae</taxon>
        <taxon>Chroococcales</taxon>
        <taxon>Microcystaceae</taxon>
        <taxon>Microcystis</taxon>
    </lineage>
</organism>
<evidence type="ECO:0000313" key="1">
    <source>
        <dbReference type="EMBL" id="GCA81442.1"/>
    </source>
</evidence>
<proteinExistence type="predicted"/>